<dbReference type="AlphaFoldDB" id="A0AA38VLU8"/>
<evidence type="ECO:0000313" key="3">
    <source>
        <dbReference type="Proteomes" id="UP001174694"/>
    </source>
</evidence>
<dbReference type="SUPFAM" id="SSF54506">
    <property type="entry name" value="Diaminopimelate epimerase-like"/>
    <property type="match status" value="1"/>
</dbReference>
<accession>A0AA38VLU8</accession>
<comment type="caution">
    <text evidence="2">The sequence shown here is derived from an EMBL/GenBank/DDBJ whole genome shotgun (WGS) entry which is preliminary data.</text>
</comment>
<dbReference type="PANTHER" id="PTHR13774">
    <property type="entry name" value="PHENAZINE BIOSYNTHESIS PROTEIN"/>
    <property type="match status" value="1"/>
</dbReference>
<dbReference type="Gene3D" id="3.10.310.10">
    <property type="entry name" value="Diaminopimelate Epimerase, Chain A, domain 1"/>
    <property type="match status" value="2"/>
</dbReference>
<keyword evidence="3" id="KW-1185">Reference proteome</keyword>
<dbReference type="Proteomes" id="UP001174694">
    <property type="component" value="Unassembled WGS sequence"/>
</dbReference>
<dbReference type="GO" id="GO:0005737">
    <property type="term" value="C:cytoplasm"/>
    <property type="evidence" value="ECO:0007669"/>
    <property type="project" value="TreeGrafter"/>
</dbReference>
<sequence>MASPLYFYTLDVFTSTPFLGNPLGLVVVPASQTSTLTQGSKQRIAREFNLSETVFLHLAPGETLSAPDASLPARRLDIFTIESELPFAGHPTIGTAFFVLRHLRWAHVTTLQTKAGPICIEAVGGAGGTGAVRATIPHDVHVHARTLRDVEAADPAAFAGLVRPALSADPALAEAELDAPLVSIVRGMTFALVRLPGAADLAGVSAARRLDFGALGTKLLDEGPWAESFVARYYYAPAAEGESEGGGQAGKVRLRSRMVELSFEDPATGSAACTLSSYLALKGQGAKGRLGVEITQGVEMGRKSDIEVEVAAEGEGESRKVTEVFLGGEAVVVMKGELQQ</sequence>
<organism evidence="2 3">
    <name type="scientific">Pleurostoma richardsiae</name>
    <dbReference type="NCBI Taxonomy" id="41990"/>
    <lineage>
        <taxon>Eukaryota</taxon>
        <taxon>Fungi</taxon>
        <taxon>Dikarya</taxon>
        <taxon>Ascomycota</taxon>
        <taxon>Pezizomycotina</taxon>
        <taxon>Sordariomycetes</taxon>
        <taxon>Sordariomycetidae</taxon>
        <taxon>Calosphaeriales</taxon>
        <taxon>Pleurostomataceae</taxon>
        <taxon>Pleurostoma</taxon>
    </lineage>
</organism>
<gene>
    <name evidence="2" type="ORF">NKR23_g3515</name>
</gene>
<dbReference type="PIRSF" id="PIRSF016184">
    <property type="entry name" value="PhzC_PhzF"/>
    <property type="match status" value="1"/>
</dbReference>
<feature type="active site" evidence="1">
    <location>
        <position position="52"/>
    </location>
</feature>
<evidence type="ECO:0000313" key="2">
    <source>
        <dbReference type="EMBL" id="KAJ9150764.1"/>
    </source>
</evidence>
<dbReference type="EMBL" id="JANBVO010000007">
    <property type="protein sequence ID" value="KAJ9150764.1"/>
    <property type="molecule type" value="Genomic_DNA"/>
</dbReference>
<protein>
    <submittedName>
        <fullName evidence="2">Phenazine biosynthesis PhzC/PhzF protein</fullName>
    </submittedName>
</protein>
<dbReference type="InterPro" id="IPR003719">
    <property type="entry name" value="Phenazine_PhzF-like"/>
</dbReference>
<name>A0AA38VLU8_9PEZI</name>
<dbReference type="GO" id="GO:0016853">
    <property type="term" value="F:isomerase activity"/>
    <property type="evidence" value="ECO:0007669"/>
    <property type="project" value="TreeGrafter"/>
</dbReference>
<dbReference type="NCBIfam" id="TIGR00654">
    <property type="entry name" value="PhzF_family"/>
    <property type="match status" value="1"/>
</dbReference>
<dbReference type="Pfam" id="PF02567">
    <property type="entry name" value="PhzC-PhzF"/>
    <property type="match status" value="2"/>
</dbReference>
<reference evidence="2" key="1">
    <citation type="submission" date="2022-07" db="EMBL/GenBank/DDBJ databases">
        <title>Fungi with potential for degradation of polypropylene.</title>
        <authorList>
            <person name="Gostincar C."/>
        </authorList>
    </citation>
    <scope>NUCLEOTIDE SEQUENCE</scope>
    <source>
        <strain evidence="2">EXF-13308</strain>
    </source>
</reference>
<proteinExistence type="predicted"/>
<dbReference type="PANTHER" id="PTHR13774:SF32">
    <property type="entry name" value="ANTISENSE-ENHANCING SEQUENCE 1"/>
    <property type="match status" value="1"/>
</dbReference>
<evidence type="ECO:0000256" key="1">
    <source>
        <dbReference type="PIRSR" id="PIRSR016184-1"/>
    </source>
</evidence>